<feature type="region of interest" description="Disordered" evidence="1">
    <location>
        <begin position="1804"/>
        <end position="1825"/>
    </location>
</feature>
<feature type="region of interest" description="Disordered" evidence="1">
    <location>
        <begin position="994"/>
        <end position="1016"/>
    </location>
</feature>
<dbReference type="EMBL" id="JAAAUY010000588">
    <property type="protein sequence ID" value="KAF9328196.1"/>
    <property type="molecule type" value="Genomic_DNA"/>
</dbReference>
<feature type="compositionally biased region" description="Low complexity" evidence="1">
    <location>
        <begin position="1392"/>
        <end position="1424"/>
    </location>
</feature>
<feature type="region of interest" description="Disordered" evidence="1">
    <location>
        <begin position="1318"/>
        <end position="1347"/>
    </location>
</feature>
<feature type="region of interest" description="Disordered" evidence="1">
    <location>
        <begin position="1452"/>
        <end position="1475"/>
    </location>
</feature>
<feature type="region of interest" description="Disordered" evidence="1">
    <location>
        <begin position="1070"/>
        <end position="1122"/>
    </location>
</feature>
<feature type="compositionally biased region" description="Low complexity" evidence="1">
    <location>
        <begin position="1680"/>
        <end position="1700"/>
    </location>
</feature>
<comment type="caution">
    <text evidence="3">The sequence shown here is derived from an EMBL/GenBank/DDBJ whole genome shotgun (WGS) entry which is preliminary data.</text>
</comment>
<dbReference type="Gene3D" id="1.20.900.10">
    <property type="entry name" value="Dbl homology (DH) domain"/>
    <property type="match status" value="1"/>
</dbReference>
<accession>A0A9P5SJV7</accession>
<dbReference type="Pfam" id="PF00621">
    <property type="entry name" value="RhoGEF"/>
    <property type="match status" value="1"/>
</dbReference>
<protein>
    <submittedName>
        <fullName evidence="3">T-lymphoma invasion and metastasis-inducing protein 2</fullName>
    </submittedName>
</protein>
<dbReference type="GO" id="GO:0035556">
    <property type="term" value="P:intracellular signal transduction"/>
    <property type="evidence" value="ECO:0007669"/>
    <property type="project" value="InterPro"/>
</dbReference>
<dbReference type="SUPFAM" id="SSF48065">
    <property type="entry name" value="DBL homology domain (DH-domain)"/>
    <property type="match status" value="1"/>
</dbReference>
<organism evidence="3 4">
    <name type="scientific">Podila minutissima</name>
    <dbReference type="NCBI Taxonomy" id="64525"/>
    <lineage>
        <taxon>Eukaryota</taxon>
        <taxon>Fungi</taxon>
        <taxon>Fungi incertae sedis</taxon>
        <taxon>Mucoromycota</taxon>
        <taxon>Mortierellomycotina</taxon>
        <taxon>Mortierellomycetes</taxon>
        <taxon>Mortierellales</taxon>
        <taxon>Mortierellaceae</taxon>
        <taxon>Podila</taxon>
    </lineage>
</organism>
<dbReference type="PANTHER" id="PTHR12673">
    <property type="entry name" value="FACIOGENITAL DYSPLASIA PROTEIN"/>
    <property type="match status" value="1"/>
</dbReference>
<feature type="compositionally biased region" description="Low complexity" evidence="1">
    <location>
        <begin position="1373"/>
        <end position="1383"/>
    </location>
</feature>
<evidence type="ECO:0000256" key="1">
    <source>
        <dbReference type="SAM" id="MobiDB-lite"/>
    </source>
</evidence>
<feature type="region of interest" description="Disordered" evidence="1">
    <location>
        <begin position="356"/>
        <end position="384"/>
    </location>
</feature>
<feature type="compositionally biased region" description="Polar residues" evidence="1">
    <location>
        <begin position="1655"/>
        <end position="1679"/>
    </location>
</feature>
<feature type="compositionally biased region" description="Polar residues" evidence="1">
    <location>
        <begin position="1733"/>
        <end position="1753"/>
    </location>
</feature>
<feature type="region of interest" description="Disordered" evidence="1">
    <location>
        <begin position="1879"/>
        <end position="1903"/>
    </location>
</feature>
<feature type="region of interest" description="Disordered" evidence="1">
    <location>
        <begin position="1646"/>
        <end position="1753"/>
    </location>
</feature>
<feature type="domain" description="DH" evidence="2">
    <location>
        <begin position="564"/>
        <end position="760"/>
    </location>
</feature>
<dbReference type="InterPro" id="IPR051092">
    <property type="entry name" value="FYVE_RhoGEF_PH"/>
</dbReference>
<feature type="region of interest" description="Disordered" evidence="1">
    <location>
        <begin position="1199"/>
        <end position="1242"/>
    </location>
</feature>
<feature type="compositionally biased region" description="Polar residues" evidence="1">
    <location>
        <begin position="787"/>
        <end position="799"/>
    </location>
</feature>
<reference evidence="3" key="1">
    <citation type="journal article" date="2020" name="Fungal Divers.">
        <title>Resolving the Mortierellaceae phylogeny through synthesis of multi-gene phylogenetics and phylogenomics.</title>
        <authorList>
            <person name="Vandepol N."/>
            <person name="Liber J."/>
            <person name="Desiro A."/>
            <person name="Na H."/>
            <person name="Kennedy M."/>
            <person name="Barry K."/>
            <person name="Grigoriev I.V."/>
            <person name="Miller A.N."/>
            <person name="O'Donnell K."/>
            <person name="Stajich J.E."/>
            <person name="Bonito G."/>
        </authorList>
    </citation>
    <scope>NUCLEOTIDE SEQUENCE</scope>
    <source>
        <strain evidence="3">NVP1</strain>
    </source>
</reference>
<evidence type="ECO:0000313" key="4">
    <source>
        <dbReference type="Proteomes" id="UP000696485"/>
    </source>
</evidence>
<dbReference type="InterPro" id="IPR001331">
    <property type="entry name" value="GDS_CDC24_CS"/>
</dbReference>
<proteinExistence type="predicted"/>
<feature type="compositionally biased region" description="Acidic residues" evidence="1">
    <location>
        <begin position="1893"/>
        <end position="1903"/>
    </location>
</feature>
<dbReference type="InterPro" id="IPR000219">
    <property type="entry name" value="DH_dom"/>
</dbReference>
<name>A0A9P5SJV7_9FUNG</name>
<feature type="compositionally biased region" description="Polar residues" evidence="1">
    <location>
        <begin position="1232"/>
        <end position="1242"/>
    </location>
</feature>
<evidence type="ECO:0000313" key="3">
    <source>
        <dbReference type="EMBL" id="KAF9328196.1"/>
    </source>
</evidence>
<feature type="region of interest" description="Disordered" evidence="1">
    <location>
        <begin position="1604"/>
        <end position="1623"/>
    </location>
</feature>
<feature type="compositionally biased region" description="Polar residues" evidence="1">
    <location>
        <begin position="227"/>
        <end position="252"/>
    </location>
</feature>
<feature type="compositionally biased region" description="Low complexity" evidence="1">
    <location>
        <begin position="1804"/>
        <end position="1817"/>
    </location>
</feature>
<feature type="compositionally biased region" description="Low complexity" evidence="1">
    <location>
        <begin position="1614"/>
        <end position="1623"/>
    </location>
</feature>
<dbReference type="GO" id="GO:0005737">
    <property type="term" value="C:cytoplasm"/>
    <property type="evidence" value="ECO:0007669"/>
    <property type="project" value="TreeGrafter"/>
</dbReference>
<feature type="compositionally biased region" description="Polar residues" evidence="1">
    <location>
        <begin position="1425"/>
        <end position="1438"/>
    </location>
</feature>
<dbReference type="InterPro" id="IPR035899">
    <property type="entry name" value="DBL_dom_sf"/>
</dbReference>
<feature type="region of interest" description="Disordered" evidence="1">
    <location>
        <begin position="1361"/>
        <end position="1438"/>
    </location>
</feature>
<dbReference type="InterPro" id="IPR011993">
    <property type="entry name" value="PH-like_dom_sf"/>
</dbReference>
<dbReference type="PROSITE" id="PS00741">
    <property type="entry name" value="DH_1"/>
    <property type="match status" value="1"/>
</dbReference>
<dbReference type="PROSITE" id="PS50010">
    <property type="entry name" value="DH_2"/>
    <property type="match status" value="1"/>
</dbReference>
<dbReference type="SUPFAM" id="SSF50729">
    <property type="entry name" value="PH domain-like"/>
    <property type="match status" value="1"/>
</dbReference>
<dbReference type="Gene3D" id="2.30.29.30">
    <property type="entry name" value="Pleckstrin-homology domain (PH domain)/Phosphotyrosine-binding domain (PTB)"/>
    <property type="match status" value="1"/>
</dbReference>
<keyword evidence="4" id="KW-1185">Reference proteome</keyword>
<feature type="compositionally biased region" description="Polar residues" evidence="1">
    <location>
        <begin position="1318"/>
        <end position="1335"/>
    </location>
</feature>
<feature type="region of interest" description="Disordered" evidence="1">
    <location>
        <begin position="154"/>
        <end position="192"/>
    </location>
</feature>
<feature type="region of interest" description="Disordered" evidence="1">
    <location>
        <begin position="225"/>
        <end position="275"/>
    </location>
</feature>
<dbReference type="SMART" id="SM00325">
    <property type="entry name" value="RhoGEF"/>
    <property type="match status" value="1"/>
</dbReference>
<dbReference type="CDD" id="cd00160">
    <property type="entry name" value="RhoGEF"/>
    <property type="match status" value="1"/>
</dbReference>
<feature type="compositionally biased region" description="Polar residues" evidence="1">
    <location>
        <begin position="1452"/>
        <end position="1461"/>
    </location>
</feature>
<dbReference type="PANTHER" id="PTHR12673:SF159">
    <property type="entry name" value="LD03170P"/>
    <property type="match status" value="1"/>
</dbReference>
<sequence>MLRFVAVKKRQFHQQRLKGCFRKVGADDIRQWTPPTPSCCSTSKLQLLPSVKRDIVRSNDTRTLRLRRQSSITLSSAYSRYLSAKPLPILRSGSLKKEKYSIRKRLASMNRNKPLPPIPFQFLSPDKTVVEPEPFGSSFALSLSLKAVLNEDDHGKAPVGEADLIPSEERLESRSDQIERPNKDGNKANPTAEKIQVKAIANSTVDSTIANLTSIKVEATCPPFSSAEVTSHPNSHSQNNQKNLASNINVDTGNKKDKDQDEPPYSKIDDLPLRSPSFKAHAPSLDMFRFPLRRSPLEGHSLLYRPRVLHAHRQSLPPTMSTTPLLARALDLHTLSPSDMGPYSAACSVSTLPKEFKDNRRDDTSSPPSKAHPADKARPLDMASPSMVPKSLLRRSESCSHISHRPTLSLDSSKKALLSLQARRVNKPDAKVVRLPDIQTTTTSYSSSVVVLLQGTDALDTPPGEDLLHGDALLKSHDDHDHEYQLQVSDRDRTVTNALLMDVTTMDAFKAVSGGDMTSLEMRRSNVKVSANKESQSLEPSMTGLEALSGAPVVDAGEINRFFKRSHALRELVTTEETYVYDLETLTKVHLRVLETKHWFPQSLFGRLVRCTLGILKGQRTFLIRLGKVQLAETDRKAPLEMYRSMAEAFSVLQQAILLYSEFCEVRTRTFLYLDKHAPAGSALHLLLQKEGNDLLAQQKRRNSREDLKDYLIKPIQRICRYPLLLHEVSRLTSTGDPEYQLVQQTYDLMKSMAHDLDEAQRVVDRMMMTERFLKKLPESTYPRKANGSQQPGGNSPRLNSHPILVESNPHLHDGRLPDHDGAYPESPLSWPTDSNVYLFEGLSPSPITKAMLSEAGSIVLAGALEFVLMPTMPIRIKYYGCFLFETMLLVVKPKSRGQYELRQWLPLWLCELQETTCLDGYTRFGWRILFDHYRIDLGAYTVTEQHVWVTTLQARIRAAKEAYERATRDGTRLPPVASSLPWAPTYFASNVPSTTLASSRHPSQPSPIPSPSPWSAYSSAIPSPLMPPPPAGQTNTTLVMAPVMGDNIWEVQGPGSALANYANGSLEQLHPTGSGGEHVAIGGMAGNSGTFQKQRARSPSRHPHDQDPHHHPQSHQYPTYPDFGLAQQQQMLHPSNMTTSSPASSWLLSEHRTRSNSFDVSRVFASSANHVIKQAQRTQVQSYFKEMWSESVWTTVSTPTSAGAGPPMGTGTGSGSGGGTSASLQYGSPMAASSPQAIRSSSMSKQNPFSYFMASSSPSVVSAGAMGGISPSVGIPGMSSVPTAGNENETVSTTAASATTGMTSSSSATSLTRLLRKSNSGSHHGRLSNSSESGGFQEKSEWDRRRNSATAAIAATLTLNFRSNHKHHHTIHSTSTPSSRTSLIMHQQHYQQQQQDNDTTPTSTPTPTNAPTTPSSQATSEESNNTVHNSPSNQRLSIKSRAQFFEKRTSLPSFSSTNIAPQPPPSSPSYKAIKRGPSQKFFTKISSAPDPEPLLHEQQPLLAGSGVVPVVEAPDPALDMLCSLQSAGEAAKSRRARGGSRGGSPTSAAAAANSGISVMTSCDISPALVDSPVQLPETNNVDMPKDFERLGAMGRVRQKCGLGGYSTARKSRSNSSNSSISSLRSFGATTTTAITAITAITGQHPGTGQHLGISDQQQETFDHGSSNQCLLRRSSTWESDSTTQSASSESSSSPLRMTSIVSNTPPSLPGTVPQNQSDYPMSERLATPRVGSRSTHSRASSNTDCSVNGPTSTHGSLLALTPSVSVTSCCSLSSCPGSSGLANQYHSAYKEDGSLATSRSLNHLHYNSNNNNGSSNKEGAHHRRKSISILQHLTQSASQKFRTLMRTPSGLRRRTVVSVTDEQGHEGEQVVERYRVQQSWSSSSMGEYHGFEEEEQEEGSKD</sequence>
<feature type="compositionally biased region" description="Gly residues" evidence="1">
    <location>
        <begin position="1207"/>
        <end position="1221"/>
    </location>
</feature>
<feature type="compositionally biased region" description="Basic and acidic residues" evidence="1">
    <location>
        <begin position="167"/>
        <end position="186"/>
    </location>
</feature>
<dbReference type="GO" id="GO:0005085">
    <property type="term" value="F:guanyl-nucleotide exchange factor activity"/>
    <property type="evidence" value="ECO:0007669"/>
    <property type="project" value="InterPro"/>
</dbReference>
<feature type="region of interest" description="Disordered" evidence="1">
    <location>
        <begin position="778"/>
        <end position="805"/>
    </location>
</feature>
<gene>
    <name evidence="3" type="primary">TIAM2</name>
    <name evidence="3" type="ORF">BG006_008569</name>
</gene>
<dbReference type="Proteomes" id="UP000696485">
    <property type="component" value="Unassembled WGS sequence"/>
</dbReference>
<evidence type="ECO:0000259" key="2">
    <source>
        <dbReference type="PROSITE" id="PS50010"/>
    </source>
</evidence>